<dbReference type="AlphaFoldDB" id="A0A1H7SIF5"/>
<dbReference type="PANTHER" id="PTHR24220">
    <property type="entry name" value="IMPORT ATP-BINDING PROTEIN"/>
    <property type="match status" value="1"/>
</dbReference>
<dbReference type="Proteomes" id="UP000198953">
    <property type="component" value="Unassembled WGS sequence"/>
</dbReference>
<dbReference type="Gene3D" id="3.40.50.300">
    <property type="entry name" value="P-loop containing nucleotide triphosphate hydrolases"/>
    <property type="match status" value="1"/>
</dbReference>
<dbReference type="EMBL" id="FOBF01000006">
    <property type="protein sequence ID" value="SEL72430.1"/>
    <property type="molecule type" value="Genomic_DNA"/>
</dbReference>
<dbReference type="RefSeq" id="WP_055503395.1">
    <property type="nucleotide sequence ID" value="NZ_BBZG01000001.1"/>
</dbReference>
<evidence type="ECO:0000256" key="1">
    <source>
        <dbReference type="ARBA" id="ARBA00022448"/>
    </source>
</evidence>
<evidence type="ECO:0000313" key="6">
    <source>
        <dbReference type="Proteomes" id="UP000198953"/>
    </source>
</evidence>
<sequence>MTLKLADVVLTYPDGDRTLTALDHADLAVAPGEFAAVVGPSGSGKSSLLAVAATLITPDAGAVTVAGRDVSGASAAERTRIRRDHVGIVFQQANLLASLTTLDQLLVMADLAGRPPRAAAGRARELLAAVGLEGKEHKRPHQLSGGERQRVNIARALMNSPEVLLVDEPTSALDHTRGEAVVALLAGLTREKGLATVMVTHDLAALALVDTVHTMADGVLTHP</sequence>
<dbReference type="CDD" id="cd03255">
    <property type="entry name" value="ABC_MJ0796_LolCDE_FtsE"/>
    <property type="match status" value="1"/>
</dbReference>
<dbReference type="InterPro" id="IPR003593">
    <property type="entry name" value="AAA+_ATPase"/>
</dbReference>
<dbReference type="InterPro" id="IPR003439">
    <property type="entry name" value="ABC_transporter-like_ATP-bd"/>
</dbReference>
<dbReference type="PROSITE" id="PS00211">
    <property type="entry name" value="ABC_TRANSPORTER_1"/>
    <property type="match status" value="1"/>
</dbReference>
<dbReference type="OrthoDB" id="9802264at2"/>
<dbReference type="GO" id="GO:0005524">
    <property type="term" value="F:ATP binding"/>
    <property type="evidence" value="ECO:0007669"/>
    <property type="project" value="UniProtKB-KW"/>
</dbReference>
<dbReference type="InterPro" id="IPR017911">
    <property type="entry name" value="MacB-like_ATP-bd"/>
</dbReference>
<dbReference type="Pfam" id="PF00005">
    <property type="entry name" value="ABC_tran"/>
    <property type="match status" value="1"/>
</dbReference>
<name>A0A1H7SIF5_9ACTN</name>
<dbReference type="SMART" id="SM00382">
    <property type="entry name" value="AAA"/>
    <property type="match status" value="1"/>
</dbReference>
<dbReference type="InterPro" id="IPR015854">
    <property type="entry name" value="ABC_transpr_LolD-like"/>
</dbReference>
<dbReference type="InterPro" id="IPR017871">
    <property type="entry name" value="ABC_transporter-like_CS"/>
</dbReference>
<evidence type="ECO:0000256" key="2">
    <source>
        <dbReference type="ARBA" id="ARBA00022741"/>
    </source>
</evidence>
<keyword evidence="2" id="KW-0547">Nucleotide-binding</keyword>
<dbReference type="GO" id="GO:0005886">
    <property type="term" value="C:plasma membrane"/>
    <property type="evidence" value="ECO:0007669"/>
    <property type="project" value="TreeGrafter"/>
</dbReference>
<dbReference type="STRING" id="46177.SAMN05660976_03222"/>
<dbReference type="InterPro" id="IPR027417">
    <property type="entry name" value="P-loop_NTPase"/>
</dbReference>
<keyword evidence="1" id="KW-0813">Transport</keyword>
<proteinExistence type="predicted"/>
<dbReference type="PANTHER" id="PTHR24220:SF685">
    <property type="entry name" value="ABC TRANSPORTER RELATED"/>
    <property type="match status" value="1"/>
</dbReference>
<dbReference type="PROSITE" id="PS50893">
    <property type="entry name" value="ABC_TRANSPORTER_2"/>
    <property type="match status" value="1"/>
</dbReference>
<dbReference type="GO" id="GO:0022857">
    <property type="term" value="F:transmembrane transporter activity"/>
    <property type="evidence" value="ECO:0007669"/>
    <property type="project" value="TreeGrafter"/>
</dbReference>
<keyword evidence="3 5" id="KW-0067">ATP-binding</keyword>
<evidence type="ECO:0000313" key="5">
    <source>
        <dbReference type="EMBL" id="SEL72430.1"/>
    </source>
</evidence>
<accession>A0A1H7SIF5</accession>
<organism evidence="5 6">
    <name type="scientific">Nonomuraea pusilla</name>
    <dbReference type="NCBI Taxonomy" id="46177"/>
    <lineage>
        <taxon>Bacteria</taxon>
        <taxon>Bacillati</taxon>
        <taxon>Actinomycetota</taxon>
        <taxon>Actinomycetes</taxon>
        <taxon>Streptosporangiales</taxon>
        <taxon>Streptosporangiaceae</taxon>
        <taxon>Nonomuraea</taxon>
    </lineage>
</organism>
<dbReference type="SUPFAM" id="SSF52540">
    <property type="entry name" value="P-loop containing nucleoside triphosphate hydrolases"/>
    <property type="match status" value="1"/>
</dbReference>
<evidence type="ECO:0000259" key="4">
    <source>
        <dbReference type="PROSITE" id="PS50893"/>
    </source>
</evidence>
<feature type="domain" description="ABC transporter" evidence="4">
    <location>
        <begin position="3"/>
        <end position="223"/>
    </location>
</feature>
<keyword evidence="6" id="KW-1185">Reference proteome</keyword>
<protein>
    <submittedName>
        <fullName evidence="5">Putative ABC transport system ATP-binding protein</fullName>
    </submittedName>
</protein>
<evidence type="ECO:0000256" key="3">
    <source>
        <dbReference type="ARBA" id="ARBA00022840"/>
    </source>
</evidence>
<dbReference type="GO" id="GO:0016887">
    <property type="term" value="F:ATP hydrolysis activity"/>
    <property type="evidence" value="ECO:0007669"/>
    <property type="project" value="InterPro"/>
</dbReference>
<reference evidence="5 6" key="1">
    <citation type="submission" date="2016-10" db="EMBL/GenBank/DDBJ databases">
        <authorList>
            <person name="de Groot N.N."/>
        </authorList>
    </citation>
    <scope>NUCLEOTIDE SEQUENCE [LARGE SCALE GENOMIC DNA]</scope>
    <source>
        <strain evidence="5 6">DSM 43357</strain>
    </source>
</reference>
<gene>
    <name evidence="5" type="ORF">SAMN05660976_03222</name>
</gene>